<evidence type="ECO:0000313" key="2">
    <source>
        <dbReference type="Proteomes" id="UP000190675"/>
    </source>
</evidence>
<dbReference type="Proteomes" id="UP000190675">
    <property type="component" value="Chromosome I"/>
</dbReference>
<name>A0A1M5LJ17_9BRAD</name>
<sequence length="116" mass="12100">MTDSALPSVPRHRQLPIAVILGAHEIAPAGQPVLAVFSLSEAVRSPVYVSAGGTNRPDGQISKNLSSPAAKNILVFRRPKSALYPPPSRPTEGRLAIVTNAGRDAVDADVPLTNGT</sequence>
<organism evidence="1 2">
    <name type="scientific">Bradyrhizobium erythrophlei</name>
    <dbReference type="NCBI Taxonomy" id="1437360"/>
    <lineage>
        <taxon>Bacteria</taxon>
        <taxon>Pseudomonadati</taxon>
        <taxon>Pseudomonadota</taxon>
        <taxon>Alphaproteobacteria</taxon>
        <taxon>Hyphomicrobiales</taxon>
        <taxon>Nitrobacteraceae</taxon>
        <taxon>Bradyrhizobium</taxon>
    </lineage>
</organism>
<protein>
    <submittedName>
        <fullName evidence="1">Uncharacterized protein</fullName>
    </submittedName>
</protein>
<reference evidence="1 2" key="1">
    <citation type="submission" date="2016-11" db="EMBL/GenBank/DDBJ databases">
        <authorList>
            <person name="Jaros S."/>
            <person name="Januszkiewicz K."/>
            <person name="Wedrychowicz H."/>
        </authorList>
    </citation>
    <scope>NUCLEOTIDE SEQUENCE [LARGE SCALE GENOMIC DNA]</scope>
    <source>
        <strain evidence="1 2">GAS242</strain>
    </source>
</reference>
<dbReference type="OrthoDB" id="8254964at2"/>
<accession>A0A1M5LJ17</accession>
<dbReference type="EMBL" id="LT670818">
    <property type="protein sequence ID" value="SHG65018.1"/>
    <property type="molecule type" value="Genomic_DNA"/>
</dbReference>
<evidence type="ECO:0000313" key="1">
    <source>
        <dbReference type="EMBL" id="SHG65018.1"/>
    </source>
</evidence>
<proteinExistence type="predicted"/>
<dbReference type="RefSeq" id="WP_154073270.1">
    <property type="nucleotide sequence ID" value="NZ_LT670818.1"/>
</dbReference>
<gene>
    <name evidence="1" type="ORF">SAMN05444169_3498</name>
</gene>
<dbReference type="AlphaFoldDB" id="A0A1M5LJ17"/>